<dbReference type="Proteomes" id="UP000827284">
    <property type="component" value="Unassembled WGS sequence"/>
</dbReference>
<evidence type="ECO:0000313" key="5">
    <source>
        <dbReference type="EMBL" id="GJJ78071.1"/>
    </source>
</evidence>
<comment type="caution">
    <text evidence="5">The sequence shown here is derived from an EMBL/GenBank/DDBJ whole genome shotgun (WGS) entry which is preliminary data.</text>
</comment>
<dbReference type="PANTHER" id="PTHR10026">
    <property type="entry name" value="CYCLIN"/>
    <property type="match status" value="1"/>
</dbReference>
<keyword evidence="6" id="KW-1185">Reference proteome</keyword>
<dbReference type="GO" id="GO:0006357">
    <property type="term" value="P:regulation of transcription by RNA polymerase II"/>
    <property type="evidence" value="ECO:0007669"/>
    <property type="project" value="InterPro"/>
</dbReference>
<gene>
    <name evidence="5" type="ORF">EMPS_10430</name>
</gene>
<evidence type="ECO:0000256" key="2">
    <source>
        <dbReference type="RuleBase" id="RU000383"/>
    </source>
</evidence>
<feature type="region of interest" description="Disordered" evidence="3">
    <location>
        <begin position="250"/>
        <end position="272"/>
    </location>
</feature>
<dbReference type="PIRSF" id="PIRSF036580">
    <property type="entry name" value="Cyclin_L"/>
    <property type="match status" value="1"/>
</dbReference>
<comment type="similarity">
    <text evidence="2">Belongs to the cyclin family.</text>
</comment>
<dbReference type="GO" id="GO:0016538">
    <property type="term" value="F:cyclin-dependent protein serine/threonine kinase regulator activity"/>
    <property type="evidence" value="ECO:0007669"/>
    <property type="project" value="InterPro"/>
</dbReference>
<dbReference type="OrthoDB" id="25002at2759"/>
<reference evidence="5" key="2">
    <citation type="journal article" date="2022" name="Microbiol. Resour. Announc.">
        <title>Whole-Genome Sequence of Entomortierella parvispora E1425, a Mucoromycotan Fungus Associated with Burkholderiaceae-Related Endosymbiotic Bacteria.</title>
        <authorList>
            <person name="Herlambang A."/>
            <person name="Guo Y."/>
            <person name="Takashima Y."/>
            <person name="Narisawa K."/>
            <person name="Ohta H."/>
            <person name="Nishizawa T."/>
        </authorList>
    </citation>
    <scope>NUCLEOTIDE SEQUENCE</scope>
    <source>
        <strain evidence="5">E1425</strain>
    </source>
</reference>
<dbReference type="CDD" id="cd20546">
    <property type="entry name" value="CYCLIN_SpCG1C_ScCTK2-like_rpt2"/>
    <property type="match status" value="1"/>
</dbReference>
<dbReference type="InterPro" id="IPR013763">
    <property type="entry name" value="Cyclin-like_dom"/>
</dbReference>
<evidence type="ECO:0000259" key="4">
    <source>
        <dbReference type="SMART" id="SM00385"/>
    </source>
</evidence>
<reference evidence="5" key="1">
    <citation type="submission" date="2021-11" db="EMBL/GenBank/DDBJ databases">
        <authorList>
            <person name="Herlambang A."/>
            <person name="Guo Y."/>
            <person name="Takashima Y."/>
            <person name="Nishizawa T."/>
        </authorList>
    </citation>
    <scope>NUCLEOTIDE SEQUENCE</scope>
    <source>
        <strain evidence="5">E1425</strain>
    </source>
</reference>
<dbReference type="Pfam" id="PF00134">
    <property type="entry name" value="Cyclin_N"/>
    <property type="match status" value="1"/>
</dbReference>
<dbReference type="Pfam" id="PF16899">
    <property type="entry name" value="Cyclin_C_2"/>
    <property type="match status" value="1"/>
</dbReference>
<name>A0A9P3M104_9FUNG</name>
<dbReference type="InterPro" id="IPR043198">
    <property type="entry name" value="Cyclin/Ssn8"/>
</dbReference>
<dbReference type="InterPro" id="IPR036915">
    <property type="entry name" value="Cyclin-like_sf"/>
</dbReference>
<evidence type="ECO:0000256" key="3">
    <source>
        <dbReference type="SAM" id="MobiDB-lite"/>
    </source>
</evidence>
<dbReference type="SMART" id="SM00385">
    <property type="entry name" value="CYCLIN"/>
    <property type="match status" value="2"/>
</dbReference>
<sequence>MSTSDQWIFKKEDLYRTPSQTMGGSTYSEEKEARAKGVTFIVSVGMHLKLPQLTMATAALFFHRFYMRHSLKDYKFYDIGATCIYLASKTEESTRKFKDVIVACAQKAAKRDAPIEDSSKEFRVWKDTIIFTEELLLETLCFELSVEHPYHFMLTLFNNHYVKESNRSAHLRQVAWAFINDSLRTTLCLLYPPRIIALAAVHIAAKYLDENLNETLGDTWRELYEPDNQEIQDAANEIMDQYAQASNRNGRSFDKIAPGSKPGSEYQENNTPAYAGYLNSPAKLATPVYSHDASIVP</sequence>
<evidence type="ECO:0000313" key="6">
    <source>
        <dbReference type="Proteomes" id="UP000827284"/>
    </source>
</evidence>
<dbReference type="SUPFAM" id="SSF47954">
    <property type="entry name" value="Cyclin-like"/>
    <property type="match status" value="2"/>
</dbReference>
<evidence type="ECO:0000256" key="1">
    <source>
        <dbReference type="ARBA" id="ARBA00023127"/>
    </source>
</evidence>
<dbReference type="InterPro" id="IPR031658">
    <property type="entry name" value="Cyclin_C_2"/>
</dbReference>
<organism evidence="5 6">
    <name type="scientific">Entomortierella parvispora</name>
    <dbReference type="NCBI Taxonomy" id="205924"/>
    <lineage>
        <taxon>Eukaryota</taxon>
        <taxon>Fungi</taxon>
        <taxon>Fungi incertae sedis</taxon>
        <taxon>Mucoromycota</taxon>
        <taxon>Mortierellomycotina</taxon>
        <taxon>Mortierellomycetes</taxon>
        <taxon>Mortierellales</taxon>
        <taxon>Mortierellaceae</taxon>
        <taxon>Entomortierella</taxon>
    </lineage>
</organism>
<dbReference type="EMBL" id="BQFW01000014">
    <property type="protein sequence ID" value="GJJ78071.1"/>
    <property type="molecule type" value="Genomic_DNA"/>
</dbReference>
<dbReference type="InterPro" id="IPR006671">
    <property type="entry name" value="Cyclin_N"/>
</dbReference>
<dbReference type="AlphaFoldDB" id="A0A9P3M104"/>
<feature type="domain" description="Cyclin-like" evidence="4">
    <location>
        <begin position="39"/>
        <end position="138"/>
    </location>
</feature>
<feature type="domain" description="Cyclin-like" evidence="4">
    <location>
        <begin position="151"/>
        <end position="240"/>
    </location>
</feature>
<protein>
    <submittedName>
        <fullName evidence="5">Protein BUR2</fullName>
    </submittedName>
</protein>
<dbReference type="Gene3D" id="1.10.472.10">
    <property type="entry name" value="Cyclin-like"/>
    <property type="match status" value="2"/>
</dbReference>
<accession>A0A9P3M104</accession>
<keyword evidence="1 2" id="KW-0195">Cyclin</keyword>
<proteinExistence type="inferred from homology"/>